<dbReference type="AlphaFoldDB" id="A0A2S4VMP4"/>
<evidence type="ECO:0000313" key="3">
    <source>
        <dbReference type="Proteomes" id="UP000239156"/>
    </source>
</evidence>
<gene>
    <name evidence="2" type="ORF">PSTT_05737</name>
</gene>
<sequence>MSSGNPRDFGAALSRPTQDKSLARPGDKAQQTRIETTSMNFSVNHLIIYTSFFGLCEAMDDALHQSNLAHYRWESDTTGLDTMDFSGTSAQLLHSRNHDSAFPSVVERQGGYPNSQLLPPAHFQPDSFDALRGFGTNAPSFPFELDRENQAVSSFPVENLPNYSSDEFFPPWTATRPVYSELSAVPSAHFSALRRKRKGFSSESISPPPAATWVEPGSIHGAVMDTTLVDTPFPSNPYYGEKTAKSVVSERQIPLVDLSDTNEDSRGEILPPTKTGRSNKRVLNSLANRAHSMGVSSQIRETLRRRQQHEKAQKIRFPKFVFNREIHGGTSALETTSPESVDEVSKLLKMGPMEHLIIAEDELKTIINHFVGNGKWSRTDILREKKTAFIDSKDIWYNYWEIQTGIDFRIFLEQIEAPKFQEVFPFYLFDVEMINTIIPRTIGEESIPTYAEEMKAAAVLFIELAQSAEDLKSQNSNGRLTTAHILANKLEDSSKRTFNTILWRFLEAWMQEKRGVLFQKTDRLSWNSKAFFNLIFSRFLQKIIDRYSDLKFVQLN</sequence>
<reference evidence="2" key="1">
    <citation type="submission" date="2017-12" db="EMBL/GenBank/DDBJ databases">
        <title>Gene loss provides genomic basis for host adaptation in cereal stripe rust fungi.</title>
        <authorList>
            <person name="Xia C."/>
        </authorList>
    </citation>
    <scope>NUCLEOTIDE SEQUENCE [LARGE SCALE GENOMIC DNA]</scope>
    <source>
        <strain evidence="2">93-210</strain>
    </source>
</reference>
<feature type="region of interest" description="Disordered" evidence="1">
    <location>
        <begin position="1"/>
        <end position="34"/>
    </location>
</feature>
<dbReference type="VEuPathDB" id="FungiDB:PSTT_05737"/>
<feature type="compositionally biased region" description="Basic and acidic residues" evidence="1">
    <location>
        <begin position="17"/>
        <end position="27"/>
    </location>
</feature>
<organism evidence="2 3">
    <name type="scientific">Puccinia striiformis</name>
    <dbReference type="NCBI Taxonomy" id="27350"/>
    <lineage>
        <taxon>Eukaryota</taxon>
        <taxon>Fungi</taxon>
        <taxon>Dikarya</taxon>
        <taxon>Basidiomycota</taxon>
        <taxon>Pucciniomycotina</taxon>
        <taxon>Pucciniomycetes</taxon>
        <taxon>Pucciniales</taxon>
        <taxon>Pucciniaceae</taxon>
        <taxon>Puccinia</taxon>
    </lineage>
</organism>
<proteinExistence type="predicted"/>
<comment type="caution">
    <text evidence="2">The sequence shown here is derived from an EMBL/GenBank/DDBJ whole genome shotgun (WGS) entry which is preliminary data.</text>
</comment>
<evidence type="ECO:0000313" key="2">
    <source>
        <dbReference type="EMBL" id="POW10824.1"/>
    </source>
</evidence>
<name>A0A2S4VMP4_9BASI</name>
<protein>
    <submittedName>
        <fullName evidence="2">Uncharacterized protein</fullName>
    </submittedName>
</protein>
<dbReference type="Proteomes" id="UP000239156">
    <property type="component" value="Unassembled WGS sequence"/>
</dbReference>
<keyword evidence="3" id="KW-1185">Reference proteome</keyword>
<evidence type="ECO:0000256" key="1">
    <source>
        <dbReference type="SAM" id="MobiDB-lite"/>
    </source>
</evidence>
<accession>A0A2S4VMP4</accession>
<dbReference type="EMBL" id="PKSL01000043">
    <property type="protein sequence ID" value="POW10824.1"/>
    <property type="molecule type" value="Genomic_DNA"/>
</dbReference>
<dbReference type="VEuPathDB" id="FungiDB:PSHT_14169"/>